<sequence>QDDGQFDTVWETEGTVVGDAWSDFLPESAKLTADWTYPWVCGNCEKPMY</sequence>
<dbReference type="AlphaFoldDB" id="A0A358HMN2"/>
<comment type="caution">
    <text evidence="1">The sequence shown here is derived from an EMBL/GenBank/DDBJ whole genome shotgun (WGS) entry which is preliminary data.</text>
</comment>
<accession>A0A358HMN2</accession>
<evidence type="ECO:0000313" key="2">
    <source>
        <dbReference type="Proteomes" id="UP000264753"/>
    </source>
</evidence>
<feature type="non-terminal residue" evidence="1">
    <location>
        <position position="1"/>
    </location>
</feature>
<organism evidence="1 2">
    <name type="scientific">Thalassospira lucentensis</name>
    <dbReference type="NCBI Taxonomy" id="168935"/>
    <lineage>
        <taxon>Bacteria</taxon>
        <taxon>Pseudomonadati</taxon>
        <taxon>Pseudomonadota</taxon>
        <taxon>Alphaproteobacteria</taxon>
        <taxon>Rhodospirillales</taxon>
        <taxon>Thalassospiraceae</taxon>
        <taxon>Thalassospira</taxon>
    </lineage>
</organism>
<protein>
    <submittedName>
        <fullName evidence="1">Urea ABC transporter substrate-binding protein</fullName>
    </submittedName>
</protein>
<dbReference type="Proteomes" id="UP000264753">
    <property type="component" value="Unassembled WGS sequence"/>
</dbReference>
<name>A0A358HMN2_9PROT</name>
<evidence type="ECO:0000313" key="1">
    <source>
        <dbReference type="EMBL" id="HBU96445.1"/>
    </source>
</evidence>
<reference evidence="1 2" key="1">
    <citation type="journal article" date="2018" name="Nat. Biotechnol.">
        <title>A standardized bacterial taxonomy based on genome phylogeny substantially revises the tree of life.</title>
        <authorList>
            <person name="Parks D.H."/>
            <person name="Chuvochina M."/>
            <person name="Waite D.W."/>
            <person name="Rinke C."/>
            <person name="Skarshewski A."/>
            <person name="Chaumeil P.A."/>
            <person name="Hugenholtz P."/>
        </authorList>
    </citation>
    <scope>NUCLEOTIDE SEQUENCE [LARGE SCALE GENOMIC DNA]</scope>
    <source>
        <strain evidence="1">UBA8707</strain>
    </source>
</reference>
<dbReference type="EMBL" id="DOOG01000008">
    <property type="protein sequence ID" value="HBU96445.1"/>
    <property type="molecule type" value="Genomic_DNA"/>
</dbReference>
<gene>
    <name evidence="1" type="ORF">DEF21_00895</name>
</gene>
<proteinExistence type="predicted"/>